<dbReference type="EMBL" id="FNAD01000001">
    <property type="protein sequence ID" value="SDC94969.1"/>
    <property type="molecule type" value="Genomic_DNA"/>
</dbReference>
<dbReference type="PANTHER" id="PTHR30146">
    <property type="entry name" value="LACI-RELATED TRANSCRIPTIONAL REPRESSOR"/>
    <property type="match status" value="1"/>
</dbReference>
<dbReference type="CDD" id="cd01392">
    <property type="entry name" value="HTH_LacI"/>
    <property type="match status" value="1"/>
</dbReference>
<evidence type="ECO:0000259" key="5">
    <source>
        <dbReference type="PROSITE" id="PS50932"/>
    </source>
</evidence>
<dbReference type="GO" id="GO:0003700">
    <property type="term" value="F:DNA-binding transcription factor activity"/>
    <property type="evidence" value="ECO:0007669"/>
    <property type="project" value="TreeGrafter"/>
</dbReference>
<dbReference type="RefSeq" id="WP_091027172.1">
    <property type="nucleotide sequence ID" value="NZ_FNAD01000001.1"/>
</dbReference>
<dbReference type="SMART" id="SM00354">
    <property type="entry name" value="HTH_LACI"/>
    <property type="match status" value="1"/>
</dbReference>
<dbReference type="InterPro" id="IPR000843">
    <property type="entry name" value="HTH_LacI"/>
</dbReference>
<keyword evidence="3 6" id="KW-0238">DNA-binding</keyword>
<dbReference type="Pfam" id="PF00356">
    <property type="entry name" value="LacI"/>
    <property type="match status" value="1"/>
</dbReference>
<keyword evidence="4" id="KW-0804">Transcription</keyword>
<accession>A0A1G6QRI2</accession>
<keyword evidence="2" id="KW-0805">Transcription regulation</keyword>
<evidence type="ECO:0000313" key="7">
    <source>
        <dbReference type="Proteomes" id="UP000198949"/>
    </source>
</evidence>
<dbReference type="Proteomes" id="UP000198949">
    <property type="component" value="Unassembled WGS sequence"/>
</dbReference>
<reference evidence="7" key="1">
    <citation type="submission" date="2016-10" db="EMBL/GenBank/DDBJ databases">
        <authorList>
            <person name="Varghese N."/>
            <person name="Submissions S."/>
        </authorList>
    </citation>
    <scope>NUCLEOTIDE SEQUENCE [LARGE SCALE GENOMIC DNA]</scope>
    <source>
        <strain evidence="7">CGMCC 4.3516</strain>
    </source>
</reference>
<feature type="domain" description="HTH lacI-type" evidence="5">
    <location>
        <begin position="8"/>
        <end position="66"/>
    </location>
</feature>
<dbReference type="STRING" id="58114.SAMN05216270_10167"/>
<keyword evidence="7" id="KW-1185">Reference proteome</keyword>
<dbReference type="CDD" id="cd06267">
    <property type="entry name" value="PBP1_LacI_sugar_binding-like"/>
    <property type="match status" value="1"/>
</dbReference>
<evidence type="ECO:0000256" key="1">
    <source>
        <dbReference type="ARBA" id="ARBA00022491"/>
    </source>
</evidence>
<sequence length="348" mass="37321">MTGKPGKVTQREIARIAGVSQTTVSMVLNDRDGSNIRIPDATRERVRRAIEQSTYVADPAARRLAGLDNKILGVFTYESALTPESMDFYGPLLNGIERAAEGLGCDLLFFTSSPVEEGRRRLFHRNTRLRLADGCVLLGQQMDGDDLERLVTEQFPFVAVGRRDETDAHVPYVGIDYGALTDVLVARAAELGHERAVYVHRDRDSPTARDRLAAVARAEGGPLHVTPAAVGDDLSGLPGLIAGAAATVVFAEDAFLLEDVALVLGEAGLDLPGAVSLAALAEVRGHRLNERPLSGFHLPRQQIAAEALALLQQLISTPPEEHGTVATQRLLQGEVAFGDTLVARGGAR</sequence>
<dbReference type="GO" id="GO:0000976">
    <property type="term" value="F:transcription cis-regulatory region binding"/>
    <property type="evidence" value="ECO:0007669"/>
    <property type="project" value="TreeGrafter"/>
</dbReference>
<dbReference type="SUPFAM" id="SSF53822">
    <property type="entry name" value="Periplasmic binding protein-like I"/>
    <property type="match status" value="1"/>
</dbReference>
<dbReference type="Gene3D" id="1.10.260.40">
    <property type="entry name" value="lambda repressor-like DNA-binding domains"/>
    <property type="match status" value="1"/>
</dbReference>
<keyword evidence="1" id="KW-0678">Repressor</keyword>
<dbReference type="AlphaFoldDB" id="A0A1G6QRI2"/>
<dbReference type="InterPro" id="IPR028082">
    <property type="entry name" value="Peripla_BP_I"/>
</dbReference>
<proteinExistence type="predicted"/>
<gene>
    <name evidence="6" type="ORF">SAMN05216270_10167</name>
</gene>
<dbReference type="PANTHER" id="PTHR30146:SF148">
    <property type="entry name" value="HTH-TYPE TRANSCRIPTIONAL REPRESSOR PURR-RELATED"/>
    <property type="match status" value="1"/>
</dbReference>
<dbReference type="OrthoDB" id="9790412at2"/>
<name>A0A1G6QRI2_9ACTN</name>
<protein>
    <submittedName>
        <fullName evidence="6">DNA-binding transcriptional regulator, LacI/PurR family</fullName>
    </submittedName>
</protein>
<evidence type="ECO:0000256" key="3">
    <source>
        <dbReference type="ARBA" id="ARBA00023125"/>
    </source>
</evidence>
<organism evidence="6 7">
    <name type="scientific">Glycomyces harbinensis</name>
    <dbReference type="NCBI Taxonomy" id="58114"/>
    <lineage>
        <taxon>Bacteria</taxon>
        <taxon>Bacillati</taxon>
        <taxon>Actinomycetota</taxon>
        <taxon>Actinomycetes</taxon>
        <taxon>Glycomycetales</taxon>
        <taxon>Glycomycetaceae</taxon>
        <taxon>Glycomyces</taxon>
    </lineage>
</organism>
<evidence type="ECO:0000256" key="2">
    <source>
        <dbReference type="ARBA" id="ARBA00023015"/>
    </source>
</evidence>
<dbReference type="Gene3D" id="3.40.50.2300">
    <property type="match status" value="2"/>
</dbReference>
<dbReference type="SUPFAM" id="SSF47413">
    <property type="entry name" value="lambda repressor-like DNA-binding domains"/>
    <property type="match status" value="1"/>
</dbReference>
<evidence type="ECO:0000256" key="4">
    <source>
        <dbReference type="ARBA" id="ARBA00023163"/>
    </source>
</evidence>
<dbReference type="PROSITE" id="PS50932">
    <property type="entry name" value="HTH_LACI_2"/>
    <property type="match status" value="1"/>
</dbReference>
<evidence type="ECO:0000313" key="6">
    <source>
        <dbReference type="EMBL" id="SDC94969.1"/>
    </source>
</evidence>
<dbReference type="InterPro" id="IPR010982">
    <property type="entry name" value="Lambda_DNA-bd_dom_sf"/>
</dbReference>